<sequence>MRFGAGGSVKSLHLAVSQSFVAVLFVLVDYFFSKELSVKQFGLWKEVFFIFNLGIPLITFGLPEGYKYFIAKNKDYSGYYKSLTRVLFLIALFVFFIALVTNVLHYSCLINLGSYYLISLLFPLPLLAFITNKSLRYTYINLDKTEVLTKLSFYGAIGSLLVIFCGVFFFKFTNGYFLVIPIVVYAAIFGLPSFFYYIKLPFKTSTETVSKVKVKEMLHYGFPLYLATFTGLINGYLDKLIVNVFENETTFAIFSVGALEIPIFAMLSAAFSQQIFPSMVANIEAGNEAKAKSIWVNTTKKVSLLTYPILLICMFFAEEIIFFVYSEAYASSVILFKTYLLVALFRNNSYGILLTAKGETRFITKIAVFMLVLNVIISILLYYYFGITGIVFGSLFSTIFFVIVILIKEKLWTLYLKQVFLNPIIGSLTILIIMAYLFN</sequence>
<feature type="transmembrane region" description="Helical" evidence="6">
    <location>
        <begin position="249"/>
        <end position="271"/>
    </location>
</feature>
<feature type="transmembrane region" description="Helical" evidence="6">
    <location>
        <begin position="419"/>
        <end position="438"/>
    </location>
</feature>
<protein>
    <recommendedName>
        <fullName evidence="9">Polysaccharide biosynthesis protein C-terminal domain-containing protein</fullName>
    </recommendedName>
</protein>
<keyword evidence="5 6" id="KW-0472">Membrane</keyword>
<feature type="transmembrane region" description="Helical" evidence="6">
    <location>
        <begin position="12"/>
        <end position="32"/>
    </location>
</feature>
<comment type="caution">
    <text evidence="7">The sequence shown here is derived from an EMBL/GenBank/DDBJ whole genome shotgun (WGS) entry which is preliminary data.</text>
</comment>
<name>A0A5J4FWV1_9FLAO</name>
<evidence type="ECO:0008006" key="9">
    <source>
        <dbReference type="Google" id="ProtNLM"/>
    </source>
</evidence>
<dbReference type="Proteomes" id="UP000326994">
    <property type="component" value="Unassembled WGS sequence"/>
</dbReference>
<dbReference type="PANTHER" id="PTHR30250">
    <property type="entry name" value="PST FAMILY PREDICTED COLANIC ACID TRANSPORTER"/>
    <property type="match status" value="1"/>
</dbReference>
<dbReference type="PANTHER" id="PTHR30250:SF11">
    <property type="entry name" value="O-ANTIGEN TRANSPORTER-RELATED"/>
    <property type="match status" value="1"/>
</dbReference>
<dbReference type="InterPro" id="IPR050833">
    <property type="entry name" value="Poly_Biosynth_Transport"/>
</dbReference>
<evidence type="ECO:0000256" key="1">
    <source>
        <dbReference type="ARBA" id="ARBA00004651"/>
    </source>
</evidence>
<feature type="transmembrane region" description="Helical" evidence="6">
    <location>
        <begin position="328"/>
        <end position="345"/>
    </location>
</feature>
<keyword evidence="8" id="KW-1185">Reference proteome</keyword>
<feature type="transmembrane region" description="Helical" evidence="6">
    <location>
        <begin position="302"/>
        <end position="322"/>
    </location>
</feature>
<evidence type="ECO:0000256" key="5">
    <source>
        <dbReference type="ARBA" id="ARBA00023136"/>
    </source>
</evidence>
<feature type="transmembrane region" description="Helical" evidence="6">
    <location>
        <begin position="47"/>
        <end position="66"/>
    </location>
</feature>
<feature type="transmembrane region" description="Helical" evidence="6">
    <location>
        <begin position="366"/>
        <end position="384"/>
    </location>
</feature>
<feature type="transmembrane region" description="Helical" evidence="6">
    <location>
        <begin position="176"/>
        <end position="198"/>
    </location>
</feature>
<dbReference type="EMBL" id="BKCF01000006">
    <property type="protein sequence ID" value="GEQ87207.1"/>
    <property type="molecule type" value="Genomic_DNA"/>
</dbReference>
<dbReference type="Pfam" id="PF13440">
    <property type="entry name" value="Polysacc_synt_3"/>
    <property type="match status" value="1"/>
</dbReference>
<feature type="transmembrane region" description="Helical" evidence="6">
    <location>
        <begin position="86"/>
        <end position="106"/>
    </location>
</feature>
<feature type="transmembrane region" description="Helical" evidence="6">
    <location>
        <begin position="390"/>
        <end position="407"/>
    </location>
</feature>
<evidence type="ECO:0000256" key="6">
    <source>
        <dbReference type="SAM" id="Phobius"/>
    </source>
</evidence>
<organism evidence="7 8">
    <name type="scientific">Patiriisocius marinistellae</name>
    <dbReference type="NCBI Taxonomy" id="2494560"/>
    <lineage>
        <taxon>Bacteria</taxon>
        <taxon>Pseudomonadati</taxon>
        <taxon>Bacteroidota</taxon>
        <taxon>Flavobacteriia</taxon>
        <taxon>Flavobacteriales</taxon>
        <taxon>Flavobacteriaceae</taxon>
        <taxon>Patiriisocius</taxon>
    </lineage>
</organism>
<accession>A0A5J4FWV1</accession>
<dbReference type="GO" id="GO:0005886">
    <property type="term" value="C:plasma membrane"/>
    <property type="evidence" value="ECO:0007669"/>
    <property type="project" value="UniProtKB-SubCell"/>
</dbReference>
<evidence type="ECO:0000313" key="8">
    <source>
        <dbReference type="Proteomes" id="UP000326994"/>
    </source>
</evidence>
<feature type="transmembrane region" description="Helical" evidence="6">
    <location>
        <begin position="112"/>
        <end position="130"/>
    </location>
</feature>
<keyword evidence="3 6" id="KW-0812">Transmembrane</keyword>
<keyword evidence="2" id="KW-1003">Cell membrane</keyword>
<feature type="transmembrane region" description="Helical" evidence="6">
    <location>
        <begin position="218"/>
        <end position="237"/>
    </location>
</feature>
<reference evidence="7 8" key="1">
    <citation type="submission" date="2019-08" db="EMBL/GenBank/DDBJ databases">
        <title>Ulvibacter marinistellae sp. nov., isolated from a starfish, Patiria pectinifera.</title>
        <authorList>
            <person name="Kawano K."/>
            <person name="Ushijima N."/>
            <person name="Kihara M."/>
            <person name="Itoh H."/>
        </authorList>
    </citation>
    <scope>NUCLEOTIDE SEQUENCE [LARGE SCALE GENOMIC DNA]</scope>
    <source>
        <strain evidence="7 8">KK4</strain>
    </source>
</reference>
<evidence type="ECO:0000313" key="7">
    <source>
        <dbReference type="EMBL" id="GEQ87207.1"/>
    </source>
</evidence>
<feature type="transmembrane region" description="Helical" evidence="6">
    <location>
        <begin position="151"/>
        <end position="170"/>
    </location>
</feature>
<comment type="subcellular location">
    <subcellularLocation>
        <location evidence="1">Cell membrane</location>
        <topology evidence="1">Multi-pass membrane protein</topology>
    </subcellularLocation>
</comment>
<evidence type="ECO:0000256" key="3">
    <source>
        <dbReference type="ARBA" id="ARBA00022692"/>
    </source>
</evidence>
<dbReference type="AlphaFoldDB" id="A0A5J4FWV1"/>
<gene>
    <name evidence="7" type="ORF">ULMS_27150</name>
</gene>
<proteinExistence type="predicted"/>
<keyword evidence="4 6" id="KW-1133">Transmembrane helix</keyword>
<evidence type="ECO:0000256" key="2">
    <source>
        <dbReference type="ARBA" id="ARBA00022475"/>
    </source>
</evidence>
<evidence type="ECO:0000256" key="4">
    <source>
        <dbReference type="ARBA" id="ARBA00022989"/>
    </source>
</evidence>